<dbReference type="FunFam" id="2.40.70.10:FF:000065">
    <property type="entry name" value="Eukaryotic aspartyl protease family protein"/>
    <property type="match status" value="3"/>
</dbReference>
<organism evidence="9">
    <name type="scientific">Oryza barthii</name>
    <dbReference type="NCBI Taxonomy" id="65489"/>
    <lineage>
        <taxon>Eukaryota</taxon>
        <taxon>Viridiplantae</taxon>
        <taxon>Streptophyta</taxon>
        <taxon>Embryophyta</taxon>
        <taxon>Tracheophyta</taxon>
        <taxon>Spermatophyta</taxon>
        <taxon>Magnoliopsida</taxon>
        <taxon>Liliopsida</taxon>
        <taxon>Poales</taxon>
        <taxon>Poaceae</taxon>
        <taxon>BOP clade</taxon>
        <taxon>Oryzoideae</taxon>
        <taxon>Oryzeae</taxon>
        <taxon>Oryzinae</taxon>
        <taxon>Oryza</taxon>
    </lineage>
</organism>
<evidence type="ECO:0000256" key="3">
    <source>
        <dbReference type="ARBA" id="ARBA00022750"/>
    </source>
</evidence>
<dbReference type="Gramene" id="OBART10G17070.1">
    <property type="protein sequence ID" value="OBART10G17070.1"/>
    <property type="gene ID" value="OBART10G17070"/>
</dbReference>
<reference evidence="9" key="1">
    <citation type="journal article" date="2009" name="Rice">
        <title>De Novo Next Generation Sequencing of Plant Genomes.</title>
        <authorList>
            <person name="Rounsley S."/>
            <person name="Marri P.R."/>
            <person name="Yu Y."/>
            <person name="He R."/>
            <person name="Sisneros N."/>
            <person name="Goicoechea J.L."/>
            <person name="Lee S.J."/>
            <person name="Angelova A."/>
            <person name="Kudrna D."/>
            <person name="Luo M."/>
            <person name="Affourtit J."/>
            <person name="Desany B."/>
            <person name="Knight J."/>
            <person name="Niazi F."/>
            <person name="Egholm M."/>
            <person name="Wing R.A."/>
        </authorList>
    </citation>
    <scope>NUCLEOTIDE SEQUENCE [LARGE SCALE GENOMIC DNA]</scope>
    <source>
        <strain evidence="9">cv. IRGC 105608</strain>
    </source>
</reference>
<dbReference type="CDD" id="cd05476">
    <property type="entry name" value="pepsin_A_like_plant"/>
    <property type="match status" value="3"/>
</dbReference>
<dbReference type="InterPro" id="IPR051708">
    <property type="entry name" value="Plant_Aspart_Prot_A1"/>
</dbReference>
<dbReference type="PROSITE" id="PS51767">
    <property type="entry name" value="PEPTIDASE_A1"/>
    <property type="match status" value="4"/>
</dbReference>
<dbReference type="FunFam" id="2.40.70.10:FF:000057">
    <property type="entry name" value="Eukaryotic aspartyl protease family protein"/>
    <property type="match status" value="1"/>
</dbReference>
<evidence type="ECO:0000259" key="8">
    <source>
        <dbReference type="PROSITE" id="PS51767"/>
    </source>
</evidence>
<dbReference type="PANTHER" id="PTHR47967">
    <property type="entry name" value="OS07G0603500 PROTEIN-RELATED"/>
    <property type="match status" value="1"/>
</dbReference>
<evidence type="ECO:0000313" key="10">
    <source>
        <dbReference type="Proteomes" id="UP000026960"/>
    </source>
</evidence>
<feature type="domain" description="Peptidase A1" evidence="8">
    <location>
        <begin position="1253"/>
        <end position="1600"/>
    </location>
</feature>
<feature type="domain" description="Peptidase A1" evidence="8">
    <location>
        <begin position="1"/>
        <end position="196"/>
    </location>
</feature>
<dbReference type="Proteomes" id="UP000026960">
    <property type="component" value="Chromosome 10"/>
</dbReference>
<keyword evidence="6" id="KW-1133">Transmembrane helix</keyword>
<keyword evidence="6" id="KW-0812">Transmembrane</keyword>
<name>A0A0D3HG31_9ORYZ</name>
<keyword evidence="6" id="KW-0472">Membrane</keyword>
<comment type="similarity">
    <text evidence="1">Belongs to the peptidase A1 family.</text>
</comment>
<keyword evidence="3" id="KW-0064">Aspartyl protease</keyword>
<dbReference type="GO" id="GO:0004190">
    <property type="term" value="F:aspartic-type endopeptidase activity"/>
    <property type="evidence" value="ECO:0007669"/>
    <property type="project" value="UniProtKB-KW"/>
</dbReference>
<protein>
    <recommendedName>
        <fullName evidence="8">Peptidase A1 domain-containing protein</fullName>
    </recommendedName>
</protein>
<dbReference type="InterPro" id="IPR033121">
    <property type="entry name" value="PEPTIDASE_A1"/>
</dbReference>
<evidence type="ECO:0000256" key="4">
    <source>
        <dbReference type="ARBA" id="ARBA00022801"/>
    </source>
</evidence>
<dbReference type="PaxDb" id="65489-OBART10G17070.1"/>
<evidence type="ECO:0000256" key="5">
    <source>
        <dbReference type="ARBA" id="ARBA00023180"/>
    </source>
</evidence>
<dbReference type="InterPro" id="IPR021109">
    <property type="entry name" value="Peptidase_aspartic_dom_sf"/>
</dbReference>
<sequence length="1608" mass="168730">MSCSMLMLMKLTRFSYCLAPHDTGKNSRLFLGASAKLAGGGAWTPFVKTSPNDGMSQYYPIELEEIKAGDATITMPQGRNTVLVQTAVVRVSLLVDSVYQEFKKAVMASVGAAPTATPVGEPFEVCFPKAGVSGAPDLVFTFQAGAALTVPPANYLFDVGNDTVCLSVMSIALLNITALVVTLLVLCLISLTTTCAAALRGHDFRRAMRGRLLADGGAAVVPLHWSRELYNVVSFTIGTPPQPASAFIDVGGLLVWTQCSQCSSSSCFKQELPPFDPTKSSTYRPEPCGTALCEFFPTSIRNCSGDDVCAYEASTQLFEHTFGKIGTDAVAIGTATAASVAFGCVVASDIKRMDGGPSGFVGLARTPLSLVAQMNITAFSHCLAPHDGDGKNSRLFLGAAAKLDGAGSKSAMTTPFVKSSPDDIKSLYYLINLEGIKAGDEAAITVPQSGSTVVLQTFSPVSFLVDSVYQDLKKAVTAAVGGPTATPPEQFQSIFDLCFKRGGVSGAPDVVLTFQGAAALTVPPTNYLLDVGDDTVLVTTLLVLCLIPPTMCSLAAAHDDLRRGLEQATRGRLLADATPAGGAAVVPIRWSPPYYVANFTIGTPPQPASAIVDVAGELVWTQCSACRRCFKQDLPVFVPNASSTFKPEPCGTAVCESIPTRSCSGDVCSYKGPPTQLGGNTSGHHYYLLSLEAIRAGNTTIATAQSGGILVMHTVSPFSLLVDSAYRAFKKAVTEAVGGAPDLVFTFQQGAAALTVPPAKYLIDVGEEKDTACAAILSMAWLNRTGLEGVSVLGSLQQEDVHFLYDLKKETLSFEPADCSSLPYDNTARAVLDLRDDVFALDAHGGQAMRGRLLADATPAGGSAVPIHWSRHLYNVANFTIGTPPQPASAIIDVAGELVWTQCSLCSRCFKQDLPLFVPNASSTFRPEPCGTDACKSIPTSNCSSNMCTYEGTINSKLGGHTLGIVATDTFAIGTATASLGFGCVVASGINTMGGPSGLIGLGRAPSSLVSQMNITKFSYCLTPHDSGKNSRLLLGSSAKLAGGGNSTTTPFVKTSPGDDMSQYYPIQLDGIKAGDAAIALPASGNTVLVQTLAPMSFLVDSAYQALKKAVTKAVGAAPTATPVQPFDLCFPKAGLSNASAPDLVFTFQQGAAALTVPPARYLIDVGEEKGTVCMAILSTSWLNTTALDEHLNILVTTVLVLCLIYVTTRMAVFRGHDLRRGLEQAMLGRLLADATPAGGSVVPMHWSRHLYNVANFTIGTPPQPASAIIDVGGELVWTQCSRCSRCFKQDLPLFVPNASSTFRPEPCGTAACKSTPTSNCSRDVCTYESTTNIRLGRHTTLGIVGTDTFAIGTATASLGFGCVVASDIDDTMDGTSGFIGLGRTPRSLVAQMNLTKFSYCLSPRRTGKSSRLFLGSSAKLAGGESTSTAPFIKTSPDDDSHHYYLLSLEAIRAGNTTIATAQSGGILVMHTVSPFSLLVDSAYRAFKKAVTEAVGGAAAPPMATPPQPFDLCFKKAAGFSRATAPDLVFTFQGGGAALTVPPAKYLIDVGEEKDTACAAILSMARLNRTGLEGVSVLGRLQQEDVHFLYDLKKETLSFEPADCSSLP</sequence>
<evidence type="ECO:0000313" key="9">
    <source>
        <dbReference type="EnsemblPlants" id="OBART10G17070.1"/>
    </source>
</evidence>
<keyword evidence="2" id="KW-0645">Protease</keyword>
<feature type="chain" id="PRO_5002263793" description="Peptidase A1 domain-containing protein" evidence="7">
    <location>
        <begin position="20"/>
        <end position="1608"/>
    </location>
</feature>
<dbReference type="GO" id="GO:0005576">
    <property type="term" value="C:extracellular region"/>
    <property type="evidence" value="ECO:0007669"/>
    <property type="project" value="TreeGrafter"/>
</dbReference>
<dbReference type="eggNOG" id="KOG1339">
    <property type="taxonomic scope" value="Eukaryota"/>
</dbReference>
<dbReference type="EnsemblPlants" id="OBART10G17070.1">
    <property type="protein sequence ID" value="OBART10G17070.1"/>
    <property type="gene ID" value="OBART10G17070"/>
</dbReference>
<keyword evidence="10" id="KW-1185">Reference proteome</keyword>
<dbReference type="Gene3D" id="2.40.70.10">
    <property type="entry name" value="Acid Proteases"/>
    <property type="match status" value="9"/>
</dbReference>
<feature type="domain" description="Peptidase A1" evidence="8">
    <location>
        <begin position="231"/>
        <end position="568"/>
    </location>
</feature>
<dbReference type="STRING" id="65489.A0A0D3HG31"/>
<evidence type="ECO:0000256" key="7">
    <source>
        <dbReference type="SAM" id="SignalP"/>
    </source>
</evidence>
<feature type="domain" description="Peptidase A1" evidence="8">
    <location>
        <begin position="875"/>
        <end position="1224"/>
    </location>
</feature>
<dbReference type="InterPro" id="IPR034161">
    <property type="entry name" value="Pepsin-like_plant"/>
</dbReference>
<keyword evidence="7" id="KW-0732">Signal</keyword>
<accession>A0A0D3HG31</accession>
<proteinExistence type="inferred from homology"/>
<feature type="transmembrane region" description="Helical" evidence="6">
    <location>
        <begin position="176"/>
        <end position="199"/>
    </location>
</feature>
<evidence type="ECO:0000256" key="6">
    <source>
        <dbReference type="SAM" id="Phobius"/>
    </source>
</evidence>
<feature type="signal peptide" evidence="7">
    <location>
        <begin position="1"/>
        <end position="19"/>
    </location>
</feature>
<dbReference type="SUPFAM" id="SSF50630">
    <property type="entry name" value="Acid proteases"/>
    <property type="match status" value="5"/>
</dbReference>
<dbReference type="InterPro" id="IPR032799">
    <property type="entry name" value="TAXi_C"/>
</dbReference>
<keyword evidence="4" id="KW-0378">Hydrolase</keyword>
<dbReference type="Pfam" id="PF14543">
    <property type="entry name" value="TAXi_N"/>
    <property type="match status" value="4"/>
</dbReference>
<dbReference type="PANTHER" id="PTHR47967:SF17">
    <property type="entry name" value="EUKARYOTIC ASPARTYL PROTEASE FAMILY PROTEIN, EXPRESSED"/>
    <property type="match status" value="1"/>
</dbReference>
<evidence type="ECO:0000256" key="2">
    <source>
        <dbReference type="ARBA" id="ARBA00022670"/>
    </source>
</evidence>
<dbReference type="InterPro" id="IPR032861">
    <property type="entry name" value="TAXi_N"/>
</dbReference>
<dbReference type="GO" id="GO:0006508">
    <property type="term" value="P:proteolysis"/>
    <property type="evidence" value="ECO:0007669"/>
    <property type="project" value="UniProtKB-KW"/>
</dbReference>
<keyword evidence="5" id="KW-0325">Glycoprotein</keyword>
<evidence type="ECO:0000256" key="1">
    <source>
        <dbReference type="ARBA" id="ARBA00007447"/>
    </source>
</evidence>
<dbReference type="HOGENOM" id="CLU_244001_0_0_1"/>
<reference evidence="9" key="2">
    <citation type="submission" date="2015-03" db="UniProtKB">
        <authorList>
            <consortium name="EnsemblPlants"/>
        </authorList>
    </citation>
    <scope>IDENTIFICATION</scope>
</reference>
<dbReference type="Pfam" id="PF14541">
    <property type="entry name" value="TAXi_C"/>
    <property type="match status" value="5"/>
</dbReference>